<gene>
    <name evidence="2" type="ORF">FRUB_09177</name>
</gene>
<dbReference type="OrthoDB" id="289628at2"/>
<reference evidence="3" key="1">
    <citation type="submission" date="2017-06" db="EMBL/GenBank/DDBJ databases">
        <title>Genome analysis of Fimbriiglobus ruber SP5, the first member of the order Planctomycetales with confirmed chitinolytic capability.</title>
        <authorList>
            <person name="Ravin N.V."/>
            <person name="Rakitin A.L."/>
            <person name="Ivanova A.A."/>
            <person name="Beletsky A.V."/>
            <person name="Kulichevskaya I.S."/>
            <person name="Mardanov A.V."/>
            <person name="Dedysh S.N."/>
        </authorList>
    </citation>
    <scope>NUCLEOTIDE SEQUENCE [LARGE SCALE GENOMIC DNA]</scope>
    <source>
        <strain evidence="3">SP5</strain>
    </source>
</reference>
<dbReference type="Pfam" id="PF19897">
    <property type="entry name" value="DUF6370"/>
    <property type="match status" value="1"/>
</dbReference>
<evidence type="ECO:0000313" key="2">
    <source>
        <dbReference type="EMBL" id="OWK36614.1"/>
    </source>
</evidence>
<feature type="chain" id="PRO_5012962944" evidence="1">
    <location>
        <begin position="24"/>
        <end position="111"/>
    </location>
</feature>
<dbReference type="InterPro" id="IPR045950">
    <property type="entry name" value="DUF6370"/>
</dbReference>
<feature type="signal peptide" evidence="1">
    <location>
        <begin position="1"/>
        <end position="23"/>
    </location>
</feature>
<keyword evidence="1" id="KW-0732">Signal</keyword>
<keyword evidence="3" id="KW-1185">Reference proteome</keyword>
<dbReference type="Proteomes" id="UP000214646">
    <property type="component" value="Unassembled WGS sequence"/>
</dbReference>
<dbReference type="RefSeq" id="WP_088259596.1">
    <property type="nucleotide sequence ID" value="NZ_NIDE01000017.1"/>
</dbReference>
<name>A0A225DAC6_9BACT</name>
<evidence type="ECO:0000313" key="3">
    <source>
        <dbReference type="Proteomes" id="UP000214646"/>
    </source>
</evidence>
<dbReference type="EMBL" id="NIDE01000017">
    <property type="protein sequence ID" value="OWK36614.1"/>
    <property type="molecule type" value="Genomic_DNA"/>
</dbReference>
<organism evidence="2 3">
    <name type="scientific">Fimbriiglobus ruber</name>
    <dbReference type="NCBI Taxonomy" id="1908690"/>
    <lineage>
        <taxon>Bacteria</taxon>
        <taxon>Pseudomonadati</taxon>
        <taxon>Planctomycetota</taxon>
        <taxon>Planctomycetia</taxon>
        <taxon>Gemmatales</taxon>
        <taxon>Gemmataceae</taxon>
        <taxon>Fimbriiglobus</taxon>
    </lineage>
</organism>
<protein>
    <submittedName>
        <fullName evidence="2">Uncharacterized protein</fullName>
    </submittedName>
</protein>
<comment type="caution">
    <text evidence="2">The sequence shown here is derived from an EMBL/GenBank/DDBJ whole genome shotgun (WGS) entry which is preliminary data.</text>
</comment>
<accession>A0A225DAC6</accession>
<dbReference type="AlphaFoldDB" id="A0A225DAC6"/>
<sequence length="111" mass="12031">MMKKILALVVGVTALAFAAGAFAEDKKPETKTLEGKLVCTKCELKETPKCGHCLLVKDGDKEVKYYISDKGGAEKYHGKVCQEPKDAKVTGKIGEKDGKKTISDAKVEIKE</sequence>
<proteinExistence type="predicted"/>
<evidence type="ECO:0000256" key="1">
    <source>
        <dbReference type="SAM" id="SignalP"/>
    </source>
</evidence>